<dbReference type="PANTHER" id="PTHR28245:SF1">
    <property type="entry name" value="ARF3-INTERACTING PROTEIN 1"/>
    <property type="match status" value="1"/>
</dbReference>
<dbReference type="GO" id="GO:0051666">
    <property type="term" value="P:actin cortical patch localization"/>
    <property type="evidence" value="ECO:0007669"/>
    <property type="project" value="TreeGrafter"/>
</dbReference>
<sequence>MILTPFNKGSPSSALSSSGSGTLSSSSICHCVCLSEFHIQKGTVLSHKYPPNVALPTQNTSRSLVDLAIPDGAHIFQSDTSYVFLQEAANSRLCYCVIHFQSKRDSSVKRGAVQKSLILFSYEPLFELFERVCRIALTEIMNASRSVPDVLQTVYEVLSQSALRKELSVKLWNHAPIPVKMPKSLSEPNHREDRFGALAEKGLVDLCLLFGRDIMLLWYAMLHQRRVLVVGAPAKRVGACVMALPLLVAPLRGFSAHMSPYVCLVDVAAPIMQQSSYYVGSTNHLMETKEAWWDCCASFAQGRVKFASGISSVKLTAHDRDHIQNVLGGIKDGKSEQWVCDQFEAYTLRLLQQVHVSSSTGKKIKNKNHLALKSSVLFQRWEQDYERALQEGSQPLSPNKSPPPQSDPPVQILKVLKHGMEDMAILDRVKKTFDLSKRLTNLSTIDEMCDHGAVETVSSWLSDSNSQIRKYSAQILSQLVLSVKGQNHLLQDEFALKQILGLMDDSMPNVRVASYYCLMKLSSIGKGRNLILQMQILQKLIDSISDKINDVKIYSARSLRNLYKDYDQSTISQDENLNDTNVDIEDDDETTNSSNNQECITASTSLPDTPASLSAPSQETISAFICALDQSADKILKSHLLLLLDQWEADLHGKIAITPKHEKLFDAFLNSSENAEKLEASRALLSQIASESHESASTLILEMAECEGLIDKLLENENHKNDQELRNLSSLVLLRLVSVSKYASQCAARKDTTLKFVRMWVNFIIKHQKDNDLTRNTLLTLKVLFARDERVVRSFCKAKGVHALANLIERHYANECMSDLTLLCISTLNAGVRCVVREQDMNTFAQIKEPLDHLKTLRIVSSNEKQWEEESVLVDIEQRLTSCLAEVLQLE</sequence>
<dbReference type="InterPro" id="IPR016024">
    <property type="entry name" value="ARM-type_fold"/>
</dbReference>
<gene>
    <name evidence="3" type="ORF">PCOS0759_LOCUS5576</name>
</gene>
<dbReference type="EMBL" id="HBGD01006698">
    <property type="protein sequence ID" value="CAD9082336.1"/>
    <property type="molecule type" value="Transcribed_RNA"/>
</dbReference>
<dbReference type="InterPro" id="IPR052809">
    <property type="entry name" value="Actin_polarity_regulatory"/>
</dbReference>
<name>A0A7S1KQW5_9EUKA</name>
<feature type="region of interest" description="Disordered" evidence="1">
    <location>
        <begin position="389"/>
        <end position="409"/>
    </location>
</feature>
<feature type="region of interest" description="Disordered" evidence="1">
    <location>
        <begin position="574"/>
        <end position="612"/>
    </location>
</feature>
<evidence type="ECO:0000259" key="2">
    <source>
        <dbReference type="PROSITE" id="PS50211"/>
    </source>
</evidence>
<evidence type="ECO:0000256" key="1">
    <source>
        <dbReference type="SAM" id="MobiDB-lite"/>
    </source>
</evidence>
<dbReference type="Gene3D" id="1.25.10.10">
    <property type="entry name" value="Leucine-rich Repeat Variant"/>
    <property type="match status" value="1"/>
</dbReference>
<evidence type="ECO:0000313" key="3">
    <source>
        <dbReference type="EMBL" id="CAD9082336.1"/>
    </source>
</evidence>
<dbReference type="InterPro" id="IPR037516">
    <property type="entry name" value="Tripartite_DENN"/>
</dbReference>
<dbReference type="PROSITE" id="PS50211">
    <property type="entry name" value="DENN"/>
    <property type="match status" value="1"/>
</dbReference>
<dbReference type="AlphaFoldDB" id="A0A7S1KQW5"/>
<proteinExistence type="predicted"/>
<reference evidence="3" key="1">
    <citation type="submission" date="2021-01" db="EMBL/GenBank/DDBJ databases">
        <authorList>
            <person name="Corre E."/>
            <person name="Pelletier E."/>
            <person name="Niang G."/>
            <person name="Scheremetjew M."/>
            <person name="Finn R."/>
            <person name="Kale V."/>
            <person name="Holt S."/>
            <person name="Cochrane G."/>
            <person name="Meng A."/>
            <person name="Brown T."/>
            <person name="Cohen L."/>
        </authorList>
    </citation>
    <scope>NUCLEOTIDE SEQUENCE</scope>
    <source>
        <strain evidence="3">WS</strain>
    </source>
</reference>
<protein>
    <recommendedName>
        <fullName evidence="2">UDENN domain-containing protein</fullName>
    </recommendedName>
</protein>
<organism evidence="3">
    <name type="scientific">Percolomonas cosmopolitus</name>
    <dbReference type="NCBI Taxonomy" id="63605"/>
    <lineage>
        <taxon>Eukaryota</taxon>
        <taxon>Discoba</taxon>
        <taxon>Heterolobosea</taxon>
        <taxon>Tetramitia</taxon>
        <taxon>Eutetramitia</taxon>
        <taxon>Percolomonadidae</taxon>
        <taxon>Percolomonas</taxon>
    </lineage>
</organism>
<accession>A0A7S1KQW5</accession>
<dbReference type="GO" id="GO:0005886">
    <property type="term" value="C:plasma membrane"/>
    <property type="evidence" value="ECO:0007669"/>
    <property type="project" value="TreeGrafter"/>
</dbReference>
<dbReference type="InterPro" id="IPR018307">
    <property type="entry name" value="ABL9/DENND6_dom"/>
</dbReference>
<dbReference type="PANTHER" id="PTHR28245">
    <property type="entry name" value="ARF3-INTERACTING PROTEIN 1"/>
    <property type="match status" value="1"/>
</dbReference>
<feature type="compositionally biased region" description="Polar residues" evidence="1">
    <location>
        <begin position="591"/>
        <end position="612"/>
    </location>
</feature>
<dbReference type="SUPFAM" id="SSF48371">
    <property type="entry name" value="ARM repeat"/>
    <property type="match status" value="1"/>
</dbReference>
<feature type="domain" description="UDENN" evidence="2">
    <location>
        <begin position="30"/>
        <end position="438"/>
    </location>
</feature>
<dbReference type="Pfam" id="PF09794">
    <property type="entry name" value="Avl9"/>
    <property type="match status" value="1"/>
</dbReference>
<dbReference type="InterPro" id="IPR011989">
    <property type="entry name" value="ARM-like"/>
</dbReference>